<evidence type="ECO:0000313" key="2">
    <source>
        <dbReference type="Proteomes" id="UP000299102"/>
    </source>
</evidence>
<dbReference type="EMBL" id="BGZK01000938">
    <property type="protein sequence ID" value="GBP65743.1"/>
    <property type="molecule type" value="Genomic_DNA"/>
</dbReference>
<dbReference type="AlphaFoldDB" id="A0A4C1XRR4"/>
<sequence>MVHINSAYTLINLARCGFSHGARRLPSDGCITYALPVRVSCARAAGRAGGRIAELELIVEQRPESKMRPRSGSKARDGLRLSSIDKKDEGIYCMPMLVVMQALSVYMDKPLIRKGFGPFVRPP</sequence>
<reference evidence="1 2" key="1">
    <citation type="journal article" date="2019" name="Commun. Biol.">
        <title>The bagworm genome reveals a unique fibroin gene that provides high tensile strength.</title>
        <authorList>
            <person name="Kono N."/>
            <person name="Nakamura H."/>
            <person name="Ohtoshi R."/>
            <person name="Tomita M."/>
            <person name="Numata K."/>
            <person name="Arakawa K."/>
        </authorList>
    </citation>
    <scope>NUCLEOTIDE SEQUENCE [LARGE SCALE GENOMIC DNA]</scope>
</reference>
<keyword evidence="2" id="KW-1185">Reference proteome</keyword>
<accession>A0A4C1XRR4</accession>
<comment type="caution">
    <text evidence="1">The sequence shown here is derived from an EMBL/GenBank/DDBJ whole genome shotgun (WGS) entry which is preliminary data.</text>
</comment>
<organism evidence="1 2">
    <name type="scientific">Eumeta variegata</name>
    <name type="common">Bagworm moth</name>
    <name type="synonym">Eumeta japonica</name>
    <dbReference type="NCBI Taxonomy" id="151549"/>
    <lineage>
        <taxon>Eukaryota</taxon>
        <taxon>Metazoa</taxon>
        <taxon>Ecdysozoa</taxon>
        <taxon>Arthropoda</taxon>
        <taxon>Hexapoda</taxon>
        <taxon>Insecta</taxon>
        <taxon>Pterygota</taxon>
        <taxon>Neoptera</taxon>
        <taxon>Endopterygota</taxon>
        <taxon>Lepidoptera</taxon>
        <taxon>Glossata</taxon>
        <taxon>Ditrysia</taxon>
        <taxon>Tineoidea</taxon>
        <taxon>Psychidae</taxon>
        <taxon>Oiketicinae</taxon>
        <taxon>Eumeta</taxon>
    </lineage>
</organism>
<name>A0A4C1XRR4_EUMVA</name>
<gene>
    <name evidence="1" type="ORF">EVAR_44388_1</name>
</gene>
<feature type="non-terminal residue" evidence="1">
    <location>
        <position position="123"/>
    </location>
</feature>
<evidence type="ECO:0000313" key="1">
    <source>
        <dbReference type="EMBL" id="GBP65743.1"/>
    </source>
</evidence>
<dbReference type="Proteomes" id="UP000299102">
    <property type="component" value="Unassembled WGS sequence"/>
</dbReference>
<proteinExistence type="predicted"/>
<protein>
    <submittedName>
        <fullName evidence="1">Uncharacterized protein</fullName>
    </submittedName>
</protein>